<keyword evidence="4 7" id="KW-0812">Transmembrane</keyword>
<evidence type="ECO:0000256" key="6">
    <source>
        <dbReference type="ARBA" id="ARBA00023136"/>
    </source>
</evidence>
<keyword evidence="2" id="KW-0813">Transport</keyword>
<dbReference type="RefSeq" id="WP_220085146.1">
    <property type="nucleotide sequence ID" value="NZ_CAWNWF010000001.1"/>
</dbReference>
<evidence type="ECO:0008006" key="10">
    <source>
        <dbReference type="Google" id="ProtNLM"/>
    </source>
</evidence>
<dbReference type="EMBL" id="QLLM01000001">
    <property type="protein sequence ID" value="RAJ09903.1"/>
    <property type="molecule type" value="Genomic_DNA"/>
</dbReference>
<organism evidence="8 9">
    <name type="scientific">Aeromonas salmonicida</name>
    <dbReference type="NCBI Taxonomy" id="645"/>
    <lineage>
        <taxon>Bacteria</taxon>
        <taxon>Pseudomonadati</taxon>
        <taxon>Pseudomonadota</taxon>
        <taxon>Gammaproteobacteria</taxon>
        <taxon>Aeromonadales</taxon>
        <taxon>Aeromonadaceae</taxon>
        <taxon>Aeromonas</taxon>
    </lineage>
</organism>
<dbReference type="AlphaFoldDB" id="A0AAX1PPX9"/>
<comment type="subcellular location">
    <subcellularLocation>
        <location evidence="1">Cell membrane</location>
        <topology evidence="1">Multi-pass membrane protein</topology>
    </subcellularLocation>
</comment>
<evidence type="ECO:0000256" key="3">
    <source>
        <dbReference type="ARBA" id="ARBA00022475"/>
    </source>
</evidence>
<keyword evidence="3" id="KW-1003">Cell membrane</keyword>
<dbReference type="SUPFAM" id="SSF103473">
    <property type="entry name" value="MFS general substrate transporter"/>
    <property type="match status" value="1"/>
</dbReference>
<dbReference type="PANTHER" id="PTHR42718">
    <property type="entry name" value="MAJOR FACILITATOR SUPERFAMILY MULTIDRUG TRANSPORTER MFSC"/>
    <property type="match status" value="1"/>
</dbReference>
<reference evidence="8 9" key="1">
    <citation type="submission" date="2018-06" db="EMBL/GenBank/DDBJ databases">
        <title>Freshwater and sediment microbial communities from various areas in North America, analyzing microbe dynamics in response to fracking.</title>
        <authorList>
            <person name="Lamendella R."/>
        </authorList>
    </citation>
    <scope>NUCLEOTIDE SEQUENCE [LARGE SCALE GENOMIC DNA]</scope>
    <source>
        <strain evidence="8 9">17</strain>
    </source>
</reference>
<dbReference type="InterPro" id="IPR036259">
    <property type="entry name" value="MFS_trans_sf"/>
</dbReference>
<dbReference type="GO" id="GO:0005886">
    <property type="term" value="C:plasma membrane"/>
    <property type="evidence" value="ECO:0007669"/>
    <property type="project" value="UniProtKB-SubCell"/>
</dbReference>
<evidence type="ECO:0000256" key="2">
    <source>
        <dbReference type="ARBA" id="ARBA00022448"/>
    </source>
</evidence>
<keyword evidence="6 7" id="KW-0472">Membrane</keyword>
<dbReference type="Proteomes" id="UP000249422">
    <property type="component" value="Unassembled WGS sequence"/>
</dbReference>
<evidence type="ECO:0000313" key="9">
    <source>
        <dbReference type="Proteomes" id="UP000249422"/>
    </source>
</evidence>
<dbReference type="Gene3D" id="1.20.1250.20">
    <property type="entry name" value="MFS general substrate transporter like domains"/>
    <property type="match status" value="1"/>
</dbReference>
<evidence type="ECO:0000256" key="4">
    <source>
        <dbReference type="ARBA" id="ARBA00022692"/>
    </source>
</evidence>
<evidence type="ECO:0000256" key="1">
    <source>
        <dbReference type="ARBA" id="ARBA00004651"/>
    </source>
</evidence>
<dbReference type="PANTHER" id="PTHR42718:SF47">
    <property type="entry name" value="METHYL VIOLOGEN RESISTANCE PROTEIN SMVA"/>
    <property type="match status" value="1"/>
</dbReference>
<keyword evidence="5 7" id="KW-1133">Transmembrane helix</keyword>
<protein>
    <recommendedName>
        <fullName evidence="10">Major facilitator superfamily (MFS) profile domain-containing protein</fullName>
    </recommendedName>
</protein>
<evidence type="ECO:0000256" key="5">
    <source>
        <dbReference type="ARBA" id="ARBA00022989"/>
    </source>
</evidence>
<feature type="transmembrane region" description="Helical" evidence="7">
    <location>
        <begin position="9"/>
        <end position="32"/>
    </location>
</feature>
<feature type="transmembrane region" description="Helical" evidence="7">
    <location>
        <begin position="47"/>
        <end position="69"/>
    </location>
</feature>
<comment type="caution">
    <text evidence="8">The sequence shown here is derived from an EMBL/GenBank/DDBJ whole genome shotgun (WGS) entry which is preliminary data.</text>
</comment>
<accession>A0AAX1PPX9</accession>
<name>A0AAX1PPX9_AERSA</name>
<gene>
    <name evidence="8" type="ORF">DEU50_101648</name>
</gene>
<proteinExistence type="predicted"/>
<sequence>MFSDAQRRWLVLLAVMLAFLPVVIDMTILHIAVPSLTQTLGASATEVLWIIDIYPLLMPGLLVAMGALADRIGNRRVLLTDRACHLRGCLPAGHLCADASHAHQCTGAAGVGRIDDHAMRAWHHTAHLRRGK</sequence>
<evidence type="ECO:0000313" key="8">
    <source>
        <dbReference type="EMBL" id="RAJ09903.1"/>
    </source>
</evidence>
<evidence type="ECO:0000256" key="7">
    <source>
        <dbReference type="SAM" id="Phobius"/>
    </source>
</evidence>